<evidence type="ECO:0000313" key="3">
    <source>
        <dbReference type="Proteomes" id="UP001595697"/>
    </source>
</evidence>
<evidence type="ECO:0000313" key="2">
    <source>
        <dbReference type="EMBL" id="MFC3968301.1"/>
    </source>
</evidence>
<protein>
    <submittedName>
        <fullName evidence="2">Integrase core domain-containing protein</fullName>
    </submittedName>
</protein>
<feature type="non-terminal residue" evidence="2">
    <location>
        <position position="46"/>
    </location>
</feature>
<dbReference type="InterPro" id="IPR036397">
    <property type="entry name" value="RNaseH_sf"/>
</dbReference>
<dbReference type="PROSITE" id="PS50994">
    <property type="entry name" value="INTEGRASE"/>
    <property type="match status" value="1"/>
</dbReference>
<dbReference type="Proteomes" id="UP001595697">
    <property type="component" value="Unassembled WGS sequence"/>
</dbReference>
<organism evidence="2 3">
    <name type="scientific">Rhizobium lemnae</name>
    <dbReference type="NCBI Taxonomy" id="1214924"/>
    <lineage>
        <taxon>Bacteria</taxon>
        <taxon>Pseudomonadati</taxon>
        <taxon>Pseudomonadota</taxon>
        <taxon>Alphaproteobacteria</taxon>
        <taxon>Hyphomicrobiales</taxon>
        <taxon>Rhizobiaceae</taxon>
        <taxon>Rhizobium/Agrobacterium group</taxon>
        <taxon>Rhizobium</taxon>
    </lineage>
</organism>
<feature type="non-terminal residue" evidence="2">
    <location>
        <position position="1"/>
    </location>
</feature>
<dbReference type="Pfam" id="PF13683">
    <property type="entry name" value="rve_3"/>
    <property type="match status" value="1"/>
</dbReference>
<dbReference type="InterPro" id="IPR012337">
    <property type="entry name" value="RNaseH-like_sf"/>
</dbReference>
<feature type="domain" description="Integrase catalytic" evidence="1">
    <location>
        <begin position="1"/>
        <end position="46"/>
    </location>
</feature>
<evidence type="ECO:0000259" key="1">
    <source>
        <dbReference type="PROSITE" id="PS50994"/>
    </source>
</evidence>
<dbReference type="InterPro" id="IPR001584">
    <property type="entry name" value="Integrase_cat-core"/>
</dbReference>
<accession>A0ABV8E9N5</accession>
<dbReference type="Gene3D" id="3.30.420.10">
    <property type="entry name" value="Ribonuclease H-like superfamily/Ribonuclease H"/>
    <property type="match status" value="1"/>
</dbReference>
<dbReference type="SUPFAM" id="SSF53098">
    <property type="entry name" value="Ribonuclease H-like"/>
    <property type="match status" value="1"/>
</dbReference>
<dbReference type="RefSeq" id="WP_377307229.1">
    <property type="nucleotide sequence ID" value="NZ_JBHSBD010000038.1"/>
</dbReference>
<gene>
    <name evidence="2" type="ORF">ACFOVS_09210</name>
</gene>
<dbReference type="EMBL" id="JBHSBD010000038">
    <property type="protein sequence ID" value="MFC3968301.1"/>
    <property type="molecule type" value="Genomic_DNA"/>
</dbReference>
<sequence>DRVCDENSIEHRLTKVKHPWTNGQVERMNRTIKEATVKRFHYNDHE</sequence>
<proteinExistence type="predicted"/>
<comment type="caution">
    <text evidence="2">The sequence shown here is derived from an EMBL/GenBank/DDBJ whole genome shotgun (WGS) entry which is preliminary data.</text>
</comment>
<reference evidence="3" key="1">
    <citation type="journal article" date="2019" name="Int. J. Syst. Evol. Microbiol.">
        <title>The Global Catalogue of Microorganisms (GCM) 10K type strain sequencing project: providing services to taxonomists for standard genome sequencing and annotation.</title>
        <authorList>
            <consortium name="The Broad Institute Genomics Platform"/>
            <consortium name="The Broad Institute Genome Sequencing Center for Infectious Disease"/>
            <person name="Wu L."/>
            <person name="Ma J."/>
        </authorList>
    </citation>
    <scope>NUCLEOTIDE SEQUENCE [LARGE SCALE GENOMIC DNA]</scope>
    <source>
        <strain evidence="3">TBRC 5781</strain>
    </source>
</reference>
<keyword evidence="3" id="KW-1185">Reference proteome</keyword>
<name>A0ABV8E9N5_9HYPH</name>